<organism evidence="2 3">
    <name type="scientific">Treponema bryantii</name>
    <dbReference type="NCBI Taxonomy" id="163"/>
    <lineage>
        <taxon>Bacteria</taxon>
        <taxon>Pseudomonadati</taxon>
        <taxon>Spirochaetota</taxon>
        <taxon>Spirochaetia</taxon>
        <taxon>Spirochaetales</taxon>
        <taxon>Treponemataceae</taxon>
        <taxon>Treponema</taxon>
    </lineage>
</organism>
<dbReference type="InterPro" id="IPR029063">
    <property type="entry name" value="SAM-dependent_MTases_sf"/>
</dbReference>
<dbReference type="EMBL" id="FORI01000001">
    <property type="protein sequence ID" value="SFI38857.1"/>
    <property type="molecule type" value="Genomic_DNA"/>
</dbReference>
<dbReference type="Gene3D" id="3.40.50.150">
    <property type="entry name" value="Vaccinia Virus protein VP39"/>
    <property type="match status" value="1"/>
</dbReference>
<gene>
    <name evidence="2" type="ORF">SAMN04487775_10157</name>
</gene>
<dbReference type="GO" id="GO:0008168">
    <property type="term" value="F:methyltransferase activity"/>
    <property type="evidence" value="ECO:0007669"/>
    <property type="project" value="UniProtKB-KW"/>
</dbReference>
<keyword evidence="3" id="KW-1185">Reference proteome</keyword>
<proteinExistence type="predicted"/>
<reference evidence="3" key="1">
    <citation type="submission" date="2016-10" db="EMBL/GenBank/DDBJ databases">
        <authorList>
            <person name="Varghese N."/>
            <person name="Submissions S."/>
        </authorList>
    </citation>
    <scope>NUCLEOTIDE SEQUENCE [LARGE SCALE GENOMIC DNA]</scope>
    <source>
        <strain evidence="3">XBD1002</strain>
    </source>
</reference>
<feature type="domain" description="Methyltransferase" evidence="1">
    <location>
        <begin position="41"/>
        <end position="139"/>
    </location>
</feature>
<evidence type="ECO:0000313" key="2">
    <source>
        <dbReference type="EMBL" id="SFI38857.1"/>
    </source>
</evidence>
<dbReference type="CDD" id="cd02440">
    <property type="entry name" value="AdoMet_MTases"/>
    <property type="match status" value="1"/>
</dbReference>
<dbReference type="PANTHER" id="PTHR45128">
    <property type="entry name" value="METHYLTRANSFERASE TYPE 11"/>
    <property type="match status" value="1"/>
</dbReference>
<dbReference type="RefSeq" id="WP_074929623.1">
    <property type="nucleotide sequence ID" value="NZ_FORI01000001.1"/>
</dbReference>
<sequence>MSYSNTNEHLYNDIALWEKTDGRDLFLEMPMAPEVKDAPTVLDFGYGFGENLFALSNAYPNGKIYGIDCSPVCQKEVGEKIAARGIKNITLINKEVHNLQDFENDSLDLVLLYDALHGGDGKGKYMLFEESHRVLKTGGCLSILPVHLSNWRDREGKKKTYSFKMIKDEIESFGFEYAGTCSQKGVHWEKCHTLYYIKKGIITFNILERVDVMNFKKKNNYNNRLFTEFTYKTVGFSDFVGKFLSNCSVDSIKIPTKMAKLSVL</sequence>
<evidence type="ECO:0000313" key="3">
    <source>
        <dbReference type="Proteomes" id="UP000182737"/>
    </source>
</evidence>
<dbReference type="Pfam" id="PF13649">
    <property type="entry name" value="Methyltransf_25"/>
    <property type="match status" value="1"/>
</dbReference>
<evidence type="ECO:0000259" key="1">
    <source>
        <dbReference type="Pfam" id="PF13649"/>
    </source>
</evidence>
<keyword evidence="2" id="KW-0489">Methyltransferase</keyword>
<protein>
    <submittedName>
        <fullName evidence="2">Methyltransferase domain-containing protein</fullName>
    </submittedName>
</protein>
<dbReference type="SUPFAM" id="SSF53335">
    <property type="entry name" value="S-adenosyl-L-methionine-dependent methyltransferases"/>
    <property type="match status" value="1"/>
</dbReference>
<dbReference type="InterPro" id="IPR053173">
    <property type="entry name" value="SAM-binding_MTase"/>
</dbReference>
<dbReference type="AlphaFoldDB" id="A0A1I3HTG8"/>
<dbReference type="OrthoDB" id="9791837at2"/>
<dbReference type="InterPro" id="IPR041698">
    <property type="entry name" value="Methyltransf_25"/>
</dbReference>
<name>A0A1I3HTG8_9SPIR</name>
<dbReference type="PANTHER" id="PTHR45128:SF1">
    <property type="entry name" value="S-ADENOSYLMETHIONINE-DEPENDENT METHYLTRANSFERASE RV2258C"/>
    <property type="match status" value="1"/>
</dbReference>
<keyword evidence="2" id="KW-0808">Transferase</keyword>
<dbReference type="Proteomes" id="UP000182737">
    <property type="component" value="Unassembled WGS sequence"/>
</dbReference>
<dbReference type="GO" id="GO:0032259">
    <property type="term" value="P:methylation"/>
    <property type="evidence" value="ECO:0007669"/>
    <property type="project" value="UniProtKB-KW"/>
</dbReference>
<accession>A0A1I3HTG8</accession>